<reference evidence="1 2" key="1">
    <citation type="submission" date="2023-03" db="EMBL/GenBank/DDBJ databases">
        <title>Bacillus Genome Sequencing.</title>
        <authorList>
            <person name="Dunlap C."/>
        </authorList>
    </citation>
    <scope>NUCLEOTIDE SEQUENCE [LARGE SCALE GENOMIC DNA]</scope>
    <source>
        <strain evidence="1 2">B-41290</strain>
    </source>
</reference>
<gene>
    <name evidence="1" type="ORF">P4706_24755</name>
</gene>
<organism evidence="1 2">
    <name type="scientific">Peribacillus castrilensis</name>
    <dbReference type="NCBI Taxonomy" id="2897690"/>
    <lineage>
        <taxon>Bacteria</taxon>
        <taxon>Bacillati</taxon>
        <taxon>Bacillota</taxon>
        <taxon>Bacilli</taxon>
        <taxon>Bacillales</taxon>
        <taxon>Bacillaceae</taxon>
        <taxon>Peribacillus</taxon>
    </lineage>
</organism>
<comment type="caution">
    <text evidence="1">The sequence shown here is derived from an EMBL/GenBank/DDBJ whole genome shotgun (WGS) entry which is preliminary data.</text>
</comment>
<evidence type="ECO:0000313" key="2">
    <source>
        <dbReference type="Proteomes" id="UP001307168"/>
    </source>
</evidence>
<proteinExistence type="predicted"/>
<dbReference type="RefSeq" id="WP_367408069.1">
    <property type="nucleotide sequence ID" value="NZ_JARNBH010000034.1"/>
</dbReference>
<evidence type="ECO:0000313" key="1">
    <source>
        <dbReference type="EMBL" id="MEC0276226.1"/>
    </source>
</evidence>
<name>A0AAW9NEB7_9BACI</name>
<keyword evidence="2" id="KW-1185">Reference proteome</keyword>
<accession>A0AAW9NEB7</accession>
<protein>
    <submittedName>
        <fullName evidence="1">Uncharacterized protein</fullName>
    </submittedName>
</protein>
<dbReference type="EMBL" id="JARNBH010000034">
    <property type="protein sequence ID" value="MEC0276226.1"/>
    <property type="molecule type" value="Genomic_DNA"/>
</dbReference>
<dbReference type="Proteomes" id="UP001307168">
    <property type="component" value="Unassembled WGS sequence"/>
</dbReference>
<dbReference type="AlphaFoldDB" id="A0AAW9NEB7"/>
<sequence length="42" mass="4923">MEKVILNPVEEKSMSGTYPNDSLIIVVSFNEHRLYFFERGMT</sequence>